<accession>A0A8X7NSS9</accession>
<proteinExistence type="predicted"/>
<evidence type="ECO:0000256" key="1">
    <source>
        <dbReference type="SAM" id="MobiDB-lite"/>
    </source>
</evidence>
<feature type="compositionally biased region" description="Polar residues" evidence="1">
    <location>
        <begin position="1"/>
        <end position="16"/>
    </location>
</feature>
<feature type="region of interest" description="Disordered" evidence="1">
    <location>
        <begin position="1"/>
        <end position="42"/>
    </location>
</feature>
<gene>
    <name evidence="2" type="ORF">Bca52824_089760</name>
</gene>
<evidence type="ECO:0000313" key="3">
    <source>
        <dbReference type="Proteomes" id="UP000886595"/>
    </source>
</evidence>
<evidence type="ECO:0000313" key="2">
    <source>
        <dbReference type="EMBL" id="KAG2238900.1"/>
    </source>
</evidence>
<keyword evidence="3" id="KW-1185">Reference proteome</keyword>
<feature type="compositionally biased region" description="Polar residues" evidence="1">
    <location>
        <begin position="24"/>
        <end position="34"/>
    </location>
</feature>
<dbReference type="OrthoDB" id="2147896at2759"/>
<comment type="caution">
    <text evidence="2">The sequence shown here is derived from an EMBL/GenBank/DDBJ whole genome shotgun (WGS) entry which is preliminary data.</text>
</comment>
<protein>
    <submittedName>
        <fullName evidence="2">Uncharacterized protein</fullName>
    </submittedName>
</protein>
<dbReference type="AlphaFoldDB" id="A0A8X7NSS9"/>
<dbReference type="EMBL" id="JAAMPC010001604">
    <property type="protein sequence ID" value="KAG2238900.1"/>
    <property type="molecule type" value="Genomic_DNA"/>
</dbReference>
<name>A0A8X7NSS9_BRACI</name>
<organism evidence="2 3">
    <name type="scientific">Brassica carinata</name>
    <name type="common">Ethiopian mustard</name>
    <name type="synonym">Abyssinian cabbage</name>
    <dbReference type="NCBI Taxonomy" id="52824"/>
    <lineage>
        <taxon>Eukaryota</taxon>
        <taxon>Viridiplantae</taxon>
        <taxon>Streptophyta</taxon>
        <taxon>Embryophyta</taxon>
        <taxon>Tracheophyta</taxon>
        <taxon>Spermatophyta</taxon>
        <taxon>Magnoliopsida</taxon>
        <taxon>eudicotyledons</taxon>
        <taxon>Gunneridae</taxon>
        <taxon>Pentapetalae</taxon>
        <taxon>rosids</taxon>
        <taxon>malvids</taxon>
        <taxon>Brassicales</taxon>
        <taxon>Brassicaceae</taxon>
        <taxon>Brassiceae</taxon>
        <taxon>Brassica</taxon>
    </lineage>
</organism>
<feature type="compositionally biased region" description="Polar residues" evidence="1">
    <location>
        <begin position="109"/>
        <end position="129"/>
    </location>
</feature>
<dbReference type="Proteomes" id="UP000886595">
    <property type="component" value="Unassembled WGS sequence"/>
</dbReference>
<feature type="region of interest" description="Disordered" evidence="1">
    <location>
        <begin position="107"/>
        <end position="144"/>
    </location>
</feature>
<reference evidence="2 3" key="1">
    <citation type="submission" date="2020-02" db="EMBL/GenBank/DDBJ databases">
        <authorList>
            <person name="Ma Q."/>
            <person name="Huang Y."/>
            <person name="Song X."/>
            <person name="Pei D."/>
        </authorList>
    </citation>
    <scope>NUCLEOTIDE SEQUENCE [LARGE SCALE GENOMIC DNA]</scope>
    <source>
        <strain evidence="2">Sxm20200214</strain>
        <tissue evidence="2">Leaf</tissue>
    </source>
</reference>
<sequence length="144" mass="16489">MELLTKPNQIKSSVEMVNQKPELSRTTTTRNPYSTEEHPTLPQPTKKLVIKLNKCLSFLHSDWIVSRAKTKLKLCNRVDGDEFVFNDEATAPLYRNKVNAIEMKETVEENASTTKNRYSTTANTRSMQPFSGKRKQEKSKAILV</sequence>